<reference evidence="1" key="1">
    <citation type="journal article" date="2022" name="bioRxiv">
        <title>Sequencing and chromosome-scale assembly of the giantPleurodeles waltlgenome.</title>
        <authorList>
            <person name="Brown T."/>
            <person name="Elewa A."/>
            <person name="Iarovenko S."/>
            <person name="Subramanian E."/>
            <person name="Araus A.J."/>
            <person name="Petzold A."/>
            <person name="Susuki M."/>
            <person name="Suzuki K.-i.T."/>
            <person name="Hayashi T."/>
            <person name="Toyoda A."/>
            <person name="Oliveira C."/>
            <person name="Osipova E."/>
            <person name="Leigh N.D."/>
            <person name="Simon A."/>
            <person name="Yun M.H."/>
        </authorList>
    </citation>
    <scope>NUCLEOTIDE SEQUENCE</scope>
    <source>
        <strain evidence="1">20211129_DDA</strain>
        <tissue evidence="1">Liver</tissue>
    </source>
</reference>
<dbReference type="EMBL" id="JANPWB010000007">
    <property type="protein sequence ID" value="KAJ1169427.1"/>
    <property type="molecule type" value="Genomic_DNA"/>
</dbReference>
<proteinExistence type="predicted"/>
<dbReference type="Proteomes" id="UP001066276">
    <property type="component" value="Chromosome 4_1"/>
</dbReference>
<sequence>MRWEVKDKARPKLDKDLFLDKVIKPEGIPGEEVLSCQASACGWIFLLSFITHALYRKYWEFFQGKKEEKPFNSFNISTGWEPASKEKRIPVEMMNPHNPDRDIASLLQRYGTIVKGLTKVGDR</sequence>
<organism evidence="1 2">
    <name type="scientific">Pleurodeles waltl</name>
    <name type="common">Iberian ribbed newt</name>
    <dbReference type="NCBI Taxonomy" id="8319"/>
    <lineage>
        <taxon>Eukaryota</taxon>
        <taxon>Metazoa</taxon>
        <taxon>Chordata</taxon>
        <taxon>Craniata</taxon>
        <taxon>Vertebrata</taxon>
        <taxon>Euteleostomi</taxon>
        <taxon>Amphibia</taxon>
        <taxon>Batrachia</taxon>
        <taxon>Caudata</taxon>
        <taxon>Salamandroidea</taxon>
        <taxon>Salamandridae</taxon>
        <taxon>Pleurodelinae</taxon>
        <taxon>Pleurodeles</taxon>
    </lineage>
</organism>
<evidence type="ECO:0000313" key="1">
    <source>
        <dbReference type="EMBL" id="KAJ1169427.1"/>
    </source>
</evidence>
<evidence type="ECO:0000313" key="2">
    <source>
        <dbReference type="Proteomes" id="UP001066276"/>
    </source>
</evidence>
<name>A0AAV7T005_PLEWA</name>
<accession>A0AAV7T005</accession>
<protein>
    <submittedName>
        <fullName evidence="1">Uncharacterized protein</fullName>
    </submittedName>
</protein>
<dbReference type="AlphaFoldDB" id="A0AAV7T005"/>
<comment type="caution">
    <text evidence="1">The sequence shown here is derived from an EMBL/GenBank/DDBJ whole genome shotgun (WGS) entry which is preliminary data.</text>
</comment>
<gene>
    <name evidence="1" type="ORF">NDU88_001320</name>
</gene>
<keyword evidence="2" id="KW-1185">Reference proteome</keyword>